<reference evidence="2" key="1">
    <citation type="journal article" date="2014" name="Int. J. Syst. Evol. Microbiol.">
        <title>Complete genome sequence of Corynebacterium casei LMG S-19264T (=DSM 44701T), isolated from a smear-ripened cheese.</title>
        <authorList>
            <consortium name="US DOE Joint Genome Institute (JGI-PGF)"/>
            <person name="Walter F."/>
            <person name="Albersmeier A."/>
            <person name="Kalinowski J."/>
            <person name="Ruckert C."/>
        </authorList>
    </citation>
    <scope>NUCLEOTIDE SEQUENCE</scope>
    <source>
        <strain evidence="2">CGMCC 1.12919</strain>
    </source>
</reference>
<dbReference type="Proteomes" id="UP000637002">
    <property type="component" value="Unassembled WGS sequence"/>
</dbReference>
<proteinExistence type="predicted"/>
<dbReference type="InterPro" id="IPR036291">
    <property type="entry name" value="NAD(P)-bd_dom_sf"/>
</dbReference>
<evidence type="ECO:0000259" key="1">
    <source>
        <dbReference type="Pfam" id="PF01370"/>
    </source>
</evidence>
<dbReference type="AlphaFoldDB" id="A0A916UH76"/>
<keyword evidence="3" id="KW-1185">Reference proteome</keyword>
<name>A0A916UH76_9HYPH</name>
<comment type="caution">
    <text evidence="2">The sequence shown here is derived from an EMBL/GenBank/DDBJ whole genome shotgun (WGS) entry which is preliminary data.</text>
</comment>
<dbReference type="PANTHER" id="PTHR43245:SF23">
    <property type="entry name" value="NAD(P)-BINDING DOMAIN-CONTAINING PROTEIN"/>
    <property type="match status" value="1"/>
</dbReference>
<dbReference type="RefSeq" id="WP_188610325.1">
    <property type="nucleotide sequence ID" value="NZ_BMGG01000006.1"/>
</dbReference>
<evidence type="ECO:0000313" key="2">
    <source>
        <dbReference type="EMBL" id="GGC72263.1"/>
    </source>
</evidence>
<dbReference type="Pfam" id="PF01370">
    <property type="entry name" value="Epimerase"/>
    <property type="match status" value="1"/>
</dbReference>
<accession>A0A916UH76</accession>
<feature type="domain" description="NAD-dependent epimerase/dehydratase" evidence="1">
    <location>
        <begin position="11"/>
        <end position="243"/>
    </location>
</feature>
<gene>
    <name evidence="2" type="ORF">GCM10010994_33330</name>
</gene>
<organism evidence="2 3">
    <name type="scientific">Chelatococcus reniformis</name>
    <dbReference type="NCBI Taxonomy" id="1494448"/>
    <lineage>
        <taxon>Bacteria</taxon>
        <taxon>Pseudomonadati</taxon>
        <taxon>Pseudomonadota</taxon>
        <taxon>Alphaproteobacteria</taxon>
        <taxon>Hyphomicrobiales</taxon>
        <taxon>Chelatococcaceae</taxon>
        <taxon>Chelatococcus</taxon>
    </lineage>
</organism>
<sequence length="352" mass="39143">MTQVDSKPERILITGNNGYIGSVMGPWFKRAGFDVVGLDSNLFQQCSLVPDKDNIPTIEKDLREVTPRDLDGFDAIVHLAALSNDPIGNLREDWTRDINHTGSVRLARCAKQAGVKRFVFSSSCIMYGMSEVAEANEDAPLAPQTEYARSKVTAEAALSELADDSFSPVFCRNGTVYGLSPRMRFDTVLNNLMGMAVSAGRVQVFSDGTPWRPVVHVQDVARSFQTILEAPRADIHDQAFNMGADHLNHQIADLARIVTETVPGCTLEMVPQPGADQRTYKAGFGKFKRTFPAFQFLWTPRDGARELYEAFTRIGLTAADFKDKRFTRLHWLRHLIDSGQVDGQLRWAAMAA</sequence>
<dbReference type="CDD" id="cd08946">
    <property type="entry name" value="SDR_e"/>
    <property type="match status" value="1"/>
</dbReference>
<dbReference type="EMBL" id="BMGG01000006">
    <property type="protein sequence ID" value="GGC72263.1"/>
    <property type="molecule type" value="Genomic_DNA"/>
</dbReference>
<dbReference type="InterPro" id="IPR001509">
    <property type="entry name" value="Epimerase_deHydtase"/>
</dbReference>
<reference evidence="2" key="2">
    <citation type="submission" date="2020-09" db="EMBL/GenBank/DDBJ databases">
        <authorList>
            <person name="Sun Q."/>
            <person name="Zhou Y."/>
        </authorList>
    </citation>
    <scope>NUCLEOTIDE SEQUENCE</scope>
    <source>
        <strain evidence="2">CGMCC 1.12919</strain>
    </source>
</reference>
<dbReference type="Gene3D" id="3.40.50.720">
    <property type="entry name" value="NAD(P)-binding Rossmann-like Domain"/>
    <property type="match status" value="1"/>
</dbReference>
<dbReference type="PANTHER" id="PTHR43245">
    <property type="entry name" value="BIFUNCTIONAL POLYMYXIN RESISTANCE PROTEIN ARNA"/>
    <property type="match status" value="1"/>
</dbReference>
<protein>
    <submittedName>
        <fullName evidence="2">UDP-glucose 4-epimerase</fullName>
    </submittedName>
</protein>
<dbReference type="InterPro" id="IPR050177">
    <property type="entry name" value="Lipid_A_modif_metabolic_enz"/>
</dbReference>
<evidence type="ECO:0000313" key="3">
    <source>
        <dbReference type="Proteomes" id="UP000637002"/>
    </source>
</evidence>
<dbReference type="SUPFAM" id="SSF51735">
    <property type="entry name" value="NAD(P)-binding Rossmann-fold domains"/>
    <property type="match status" value="1"/>
</dbReference>